<reference evidence="1 2" key="1">
    <citation type="submission" date="2019-04" db="EMBL/GenBank/DDBJ databases">
        <authorList>
            <person name="Jiang L."/>
        </authorList>
    </citation>
    <scope>NUCLEOTIDE SEQUENCE [LARGE SCALE GENOMIC DNA]</scope>
    <source>
        <strain evidence="1 2">YIM 131853</strain>
    </source>
</reference>
<dbReference type="Proteomes" id="UP000309133">
    <property type="component" value="Unassembled WGS sequence"/>
</dbReference>
<dbReference type="OrthoDB" id="5119550at2"/>
<keyword evidence="2" id="KW-1185">Reference proteome</keyword>
<organism evidence="1 2">
    <name type="scientific">Naasia lichenicola</name>
    <dbReference type="NCBI Taxonomy" id="2565933"/>
    <lineage>
        <taxon>Bacteria</taxon>
        <taxon>Bacillati</taxon>
        <taxon>Actinomycetota</taxon>
        <taxon>Actinomycetes</taxon>
        <taxon>Micrococcales</taxon>
        <taxon>Microbacteriaceae</taxon>
        <taxon>Naasia</taxon>
    </lineage>
</organism>
<dbReference type="AlphaFoldDB" id="A0A4S4FIR4"/>
<protein>
    <submittedName>
        <fullName evidence="1">Uncharacterized protein</fullName>
    </submittedName>
</protein>
<evidence type="ECO:0000313" key="1">
    <source>
        <dbReference type="EMBL" id="THG29991.1"/>
    </source>
</evidence>
<gene>
    <name evidence="1" type="ORF">E6C64_15220</name>
</gene>
<dbReference type="RefSeq" id="WP_136428320.1">
    <property type="nucleotide sequence ID" value="NZ_SSSM01000005.1"/>
</dbReference>
<sequence>MDLGQYAGYPLPHAVRTAFGVETAQQLADQLGITGTLTPDRAREAESAYNSYRAGDTAPARSLLVSLGVTEQMAADAVTKLPQL</sequence>
<name>A0A4S4FIR4_9MICO</name>
<proteinExistence type="predicted"/>
<evidence type="ECO:0000313" key="2">
    <source>
        <dbReference type="Proteomes" id="UP000309133"/>
    </source>
</evidence>
<comment type="caution">
    <text evidence="1">The sequence shown here is derived from an EMBL/GenBank/DDBJ whole genome shotgun (WGS) entry which is preliminary data.</text>
</comment>
<dbReference type="EMBL" id="SSSM01000005">
    <property type="protein sequence ID" value="THG29991.1"/>
    <property type="molecule type" value="Genomic_DNA"/>
</dbReference>
<accession>A0A4S4FIR4</accession>